<evidence type="ECO:0000313" key="2">
    <source>
        <dbReference type="Proteomes" id="UP000326354"/>
    </source>
</evidence>
<accession>A0A5S9ITL1</accession>
<keyword evidence="2" id="KW-1185">Reference proteome</keyword>
<sequence>MSKTLNLFVFIDAFGWELLQKNSFLDDILHTKTKLDTVLGYSCTCDPTILTGKMPHQHGHFSFFYYNPQKSPFRICRLLDVFPKFFTKRGRVRRLLSKLLVRYYKFTGYFQIYNMPFRHLHLFDYSEKRDIYQQNGINSGASNIFDHLREKNIAFYLSDWRRGENENIQKLHTAICEQQVPFAYLYLAAMDATLHQYGTDHELVTQKIAWYSEQLQGILNLAKEHYRDVKLHIFSDHGMTNVCDTFDLMSVVNNLSYKFGKDFVAVYDSTMARFWFLNENARHDIEKTLKNVSCGRILSQEELSDYGCYFSDHRYGELFFLMNPGVLICPSFMGDKPLKGMHGYCPHDKDSTAMFCCNYTLENPPKRLDDLYSLMKSTASENE</sequence>
<dbReference type="KEGG" id="uam:UABAM_05312"/>
<dbReference type="AlphaFoldDB" id="A0A5S9ITL1"/>
<dbReference type="EMBL" id="AP019860">
    <property type="protein sequence ID" value="BBM86910.1"/>
    <property type="molecule type" value="Genomic_DNA"/>
</dbReference>
<name>A0A5S9ITL1_UABAM</name>
<dbReference type="GO" id="GO:0016787">
    <property type="term" value="F:hydrolase activity"/>
    <property type="evidence" value="ECO:0007669"/>
    <property type="project" value="UniProtKB-ARBA"/>
</dbReference>
<dbReference type="Pfam" id="PF01663">
    <property type="entry name" value="Phosphodiest"/>
    <property type="match status" value="1"/>
</dbReference>
<dbReference type="Proteomes" id="UP000326354">
    <property type="component" value="Chromosome"/>
</dbReference>
<dbReference type="InterPro" id="IPR017850">
    <property type="entry name" value="Alkaline_phosphatase_core_sf"/>
</dbReference>
<proteinExistence type="predicted"/>
<dbReference type="SUPFAM" id="SSF53649">
    <property type="entry name" value="Alkaline phosphatase-like"/>
    <property type="match status" value="1"/>
</dbReference>
<dbReference type="PANTHER" id="PTHR10151:SF120">
    <property type="entry name" value="BIS(5'-ADENOSYL)-TRIPHOSPHATASE"/>
    <property type="match status" value="1"/>
</dbReference>
<gene>
    <name evidence="1" type="ORF">UABAM_05312</name>
</gene>
<dbReference type="Gene3D" id="3.40.720.10">
    <property type="entry name" value="Alkaline Phosphatase, subunit A"/>
    <property type="match status" value="1"/>
</dbReference>
<dbReference type="PANTHER" id="PTHR10151">
    <property type="entry name" value="ECTONUCLEOTIDE PYROPHOSPHATASE/PHOSPHODIESTERASE"/>
    <property type="match status" value="1"/>
</dbReference>
<protein>
    <submittedName>
        <fullName evidence="1">Nucleotide pyrophosphatase</fullName>
    </submittedName>
</protein>
<dbReference type="RefSeq" id="WP_151970946.1">
    <property type="nucleotide sequence ID" value="NZ_AP019860.1"/>
</dbReference>
<organism evidence="1 2">
    <name type="scientific">Uabimicrobium amorphum</name>
    <dbReference type="NCBI Taxonomy" id="2596890"/>
    <lineage>
        <taxon>Bacteria</taxon>
        <taxon>Pseudomonadati</taxon>
        <taxon>Planctomycetota</taxon>
        <taxon>Candidatus Uabimicrobiia</taxon>
        <taxon>Candidatus Uabimicrobiales</taxon>
        <taxon>Candidatus Uabimicrobiaceae</taxon>
        <taxon>Candidatus Uabimicrobium</taxon>
    </lineage>
</organism>
<dbReference type="OrthoDB" id="9771966at2"/>
<reference evidence="1 2" key="1">
    <citation type="submission" date="2019-08" db="EMBL/GenBank/DDBJ databases">
        <title>Complete genome sequence of Candidatus Uab amorphum.</title>
        <authorList>
            <person name="Shiratori T."/>
            <person name="Suzuki S."/>
            <person name="Kakizawa Y."/>
            <person name="Ishida K."/>
        </authorList>
    </citation>
    <scope>NUCLEOTIDE SEQUENCE [LARGE SCALE GENOMIC DNA]</scope>
    <source>
        <strain evidence="1 2">SRT547</strain>
    </source>
</reference>
<evidence type="ECO:0000313" key="1">
    <source>
        <dbReference type="EMBL" id="BBM86910.1"/>
    </source>
</evidence>
<dbReference type="InterPro" id="IPR002591">
    <property type="entry name" value="Phosphodiest/P_Trfase"/>
</dbReference>